<organism evidence="9 10">
    <name type="scientific">Luteimonas composti</name>
    <dbReference type="NCBI Taxonomy" id="398257"/>
    <lineage>
        <taxon>Bacteria</taxon>
        <taxon>Pseudomonadati</taxon>
        <taxon>Pseudomonadota</taxon>
        <taxon>Gammaproteobacteria</taxon>
        <taxon>Lysobacterales</taxon>
        <taxon>Lysobacteraceae</taxon>
        <taxon>Luteimonas</taxon>
    </lineage>
</organism>
<reference evidence="9" key="2">
    <citation type="submission" date="2023-04" db="EMBL/GenBank/DDBJ databases">
        <authorList>
            <person name="Sun J.-Q."/>
        </authorList>
    </citation>
    <scope>NUCLEOTIDE SEQUENCE</scope>
    <source>
        <strain evidence="9">CC-YY355</strain>
    </source>
</reference>
<evidence type="ECO:0000256" key="2">
    <source>
        <dbReference type="ARBA" id="ARBA00009617"/>
    </source>
</evidence>
<dbReference type="PANTHER" id="PTHR11328">
    <property type="entry name" value="MAJOR FACILITATOR SUPERFAMILY DOMAIN-CONTAINING PROTEIN"/>
    <property type="match status" value="1"/>
</dbReference>
<evidence type="ECO:0000256" key="1">
    <source>
        <dbReference type="ARBA" id="ARBA00004651"/>
    </source>
</evidence>
<dbReference type="Pfam" id="PF13347">
    <property type="entry name" value="MFS_2"/>
    <property type="match status" value="1"/>
</dbReference>
<keyword evidence="3" id="KW-0813">Transport</keyword>
<dbReference type="PROSITE" id="PS00872">
    <property type="entry name" value="NA_GALACTOSIDE_SYMP"/>
    <property type="match status" value="1"/>
</dbReference>
<dbReference type="CDD" id="cd17332">
    <property type="entry name" value="MFS_MelB_like"/>
    <property type="match status" value="1"/>
</dbReference>
<keyword evidence="4" id="KW-1003">Cell membrane</keyword>
<keyword evidence="7 8" id="KW-0472">Membrane</keyword>
<keyword evidence="6 8" id="KW-1133">Transmembrane helix</keyword>
<protein>
    <submittedName>
        <fullName evidence="9">MFS transporter</fullName>
    </submittedName>
</protein>
<accession>A0ABT6MR22</accession>
<feature type="transmembrane region" description="Helical" evidence="8">
    <location>
        <begin position="416"/>
        <end position="435"/>
    </location>
</feature>
<dbReference type="InterPro" id="IPR036259">
    <property type="entry name" value="MFS_trans_sf"/>
</dbReference>
<feature type="transmembrane region" description="Helical" evidence="8">
    <location>
        <begin position="93"/>
        <end position="111"/>
    </location>
</feature>
<evidence type="ECO:0000256" key="5">
    <source>
        <dbReference type="ARBA" id="ARBA00022692"/>
    </source>
</evidence>
<dbReference type="PANTHER" id="PTHR11328:SF24">
    <property type="entry name" value="MAJOR FACILITATOR SUPERFAMILY (MFS) PROFILE DOMAIN-CONTAINING PROTEIN"/>
    <property type="match status" value="1"/>
</dbReference>
<comment type="similarity">
    <text evidence="2">Belongs to the sodium:galactoside symporter (TC 2.A.2) family.</text>
</comment>
<keyword evidence="5 8" id="KW-0812">Transmembrane</keyword>
<dbReference type="RefSeq" id="WP_280942297.1">
    <property type="nucleotide sequence ID" value="NZ_JARYGX010000018.1"/>
</dbReference>
<dbReference type="NCBIfam" id="TIGR00792">
    <property type="entry name" value="gph"/>
    <property type="match status" value="1"/>
</dbReference>
<feature type="transmembrane region" description="Helical" evidence="8">
    <location>
        <begin position="159"/>
        <end position="178"/>
    </location>
</feature>
<feature type="transmembrane region" description="Helical" evidence="8">
    <location>
        <begin position="190"/>
        <end position="213"/>
    </location>
</feature>
<evidence type="ECO:0000256" key="4">
    <source>
        <dbReference type="ARBA" id="ARBA00022475"/>
    </source>
</evidence>
<evidence type="ECO:0000256" key="6">
    <source>
        <dbReference type="ARBA" id="ARBA00022989"/>
    </source>
</evidence>
<dbReference type="Proteomes" id="UP001160550">
    <property type="component" value="Unassembled WGS sequence"/>
</dbReference>
<sequence>MVQPAATSADGGARARLRFREKAGYGIGDFGFNLYWANISAFLLIFYTDVMGLAAAAVGTMMLVTKIVDAITDPLIGALADRTRTRWGRFRPYLLWGALPLAVTGVLTWTVPDLDQGGKLLWAYATFSLMMLAYTVLSMPYSALSGVMTADSQQRTTLISFRFIAAFAGTTLVSWLTLDLVGWLGRGDEALGWQLTLALYGLIATATFATVFLSTRERIAPPPSQRSAIRQDIADLLHNRPWLVLFVLALVIMVTIVMRSGSLVYFLKYYVGQPELTGTFLGVYSVALAIGAALTPLMTRYVDKRRLMMWLMAAVGVLSCAMYLVPPDQVWLLLGINTLIGLLLGPKSPLAFSMYADCADYTEWKTGRRATAMTFSAATFSQKLGGALASALIAWVLAALGYVANEAQSDASRQGIALLLTVIPGVVALLAAWVMRFYPLDDRALEQVQAELQARRESTT</sequence>
<proteinExistence type="inferred from homology"/>
<dbReference type="SUPFAM" id="SSF103473">
    <property type="entry name" value="MFS general substrate transporter"/>
    <property type="match status" value="1"/>
</dbReference>
<gene>
    <name evidence="9" type="ORF">QF205_08360</name>
</gene>
<keyword evidence="10" id="KW-1185">Reference proteome</keyword>
<feature type="transmembrane region" description="Helical" evidence="8">
    <location>
        <begin position="23"/>
        <end position="47"/>
    </location>
</feature>
<evidence type="ECO:0000313" key="9">
    <source>
        <dbReference type="EMBL" id="MDH7453082.1"/>
    </source>
</evidence>
<evidence type="ECO:0000256" key="3">
    <source>
        <dbReference type="ARBA" id="ARBA00022448"/>
    </source>
</evidence>
<dbReference type="InterPro" id="IPR039672">
    <property type="entry name" value="MFS_2"/>
</dbReference>
<feature type="transmembrane region" description="Helical" evidence="8">
    <location>
        <begin position="384"/>
        <end position="404"/>
    </location>
</feature>
<dbReference type="InterPro" id="IPR018043">
    <property type="entry name" value="Na/Gal_symport_CS"/>
</dbReference>
<comment type="caution">
    <text evidence="9">The sequence shown here is derived from an EMBL/GenBank/DDBJ whole genome shotgun (WGS) entry which is preliminary data.</text>
</comment>
<feature type="transmembrane region" description="Helical" evidence="8">
    <location>
        <begin position="123"/>
        <end position="147"/>
    </location>
</feature>
<evidence type="ECO:0000256" key="7">
    <source>
        <dbReference type="ARBA" id="ARBA00023136"/>
    </source>
</evidence>
<feature type="transmembrane region" description="Helical" evidence="8">
    <location>
        <begin position="242"/>
        <end position="266"/>
    </location>
</feature>
<comment type="subcellular location">
    <subcellularLocation>
        <location evidence="1">Cell membrane</location>
        <topology evidence="1">Multi-pass membrane protein</topology>
    </subcellularLocation>
</comment>
<feature type="transmembrane region" description="Helical" evidence="8">
    <location>
        <begin position="278"/>
        <end position="295"/>
    </location>
</feature>
<dbReference type="EMBL" id="JARYGX010000018">
    <property type="protein sequence ID" value="MDH7453082.1"/>
    <property type="molecule type" value="Genomic_DNA"/>
</dbReference>
<dbReference type="Gene3D" id="1.20.1250.20">
    <property type="entry name" value="MFS general substrate transporter like domains"/>
    <property type="match status" value="1"/>
</dbReference>
<evidence type="ECO:0000313" key="10">
    <source>
        <dbReference type="Proteomes" id="UP001160550"/>
    </source>
</evidence>
<name>A0ABT6MR22_9GAMM</name>
<dbReference type="InterPro" id="IPR001927">
    <property type="entry name" value="Na/Gal_symport"/>
</dbReference>
<reference evidence="9" key="1">
    <citation type="journal article" date="2007" name="Int. J. Syst. Evol. Microbiol.">
        <title>Luteimonas composti sp. nov., a moderately thermophilic bacterium isolated from food waste.</title>
        <authorList>
            <person name="Young C.C."/>
            <person name="Kampfer P."/>
            <person name="Chen W.M."/>
            <person name="Yen W.S."/>
            <person name="Arun A.B."/>
            <person name="Lai W.A."/>
            <person name="Shen F.T."/>
            <person name="Rekha P.D."/>
            <person name="Lin K.Y."/>
            <person name="Chou J.H."/>
        </authorList>
    </citation>
    <scope>NUCLEOTIDE SEQUENCE</scope>
    <source>
        <strain evidence="9">CC-YY355</strain>
    </source>
</reference>
<feature type="transmembrane region" description="Helical" evidence="8">
    <location>
        <begin position="307"/>
        <end position="324"/>
    </location>
</feature>
<evidence type="ECO:0000256" key="8">
    <source>
        <dbReference type="SAM" id="Phobius"/>
    </source>
</evidence>